<dbReference type="AlphaFoldDB" id="A0AAE1PCA3"/>
<dbReference type="EMBL" id="JAWZYT010002276">
    <property type="protein sequence ID" value="KAK4305423.1"/>
    <property type="molecule type" value="Genomic_DNA"/>
</dbReference>
<feature type="region of interest" description="Disordered" evidence="1">
    <location>
        <begin position="1"/>
        <end position="74"/>
    </location>
</feature>
<evidence type="ECO:0000256" key="1">
    <source>
        <dbReference type="SAM" id="MobiDB-lite"/>
    </source>
</evidence>
<proteinExistence type="predicted"/>
<accession>A0AAE1PCA3</accession>
<gene>
    <name evidence="2" type="ORF">Pmani_022675</name>
</gene>
<evidence type="ECO:0000313" key="3">
    <source>
        <dbReference type="Proteomes" id="UP001292094"/>
    </source>
</evidence>
<reference evidence="2" key="1">
    <citation type="submission" date="2023-11" db="EMBL/GenBank/DDBJ databases">
        <title>Genome assemblies of two species of porcelain crab, Petrolisthes cinctipes and Petrolisthes manimaculis (Anomura: Porcellanidae).</title>
        <authorList>
            <person name="Angst P."/>
        </authorList>
    </citation>
    <scope>NUCLEOTIDE SEQUENCE</scope>
    <source>
        <strain evidence="2">PB745_02</strain>
        <tissue evidence="2">Gill</tissue>
    </source>
</reference>
<evidence type="ECO:0000313" key="2">
    <source>
        <dbReference type="EMBL" id="KAK4305423.1"/>
    </source>
</evidence>
<organism evidence="2 3">
    <name type="scientific">Petrolisthes manimaculis</name>
    <dbReference type="NCBI Taxonomy" id="1843537"/>
    <lineage>
        <taxon>Eukaryota</taxon>
        <taxon>Metazoa</taxon>
        <taxon>Ecdysozoa</taxon>
        <taxon>Arthropoda</taxon>
        <taxon>Crustacea</taxon>
        <taxon>Multicrustacea</taxon>
        <taxon>Malacostraca</taxon>
        <taxon>Eumalacostraca</taxon>
        <taxon>Eucarida</taxon>
        <taxon>Decapoda</taxon>
        <taxon>Pleocyemata</taxon>
        <taxon>Anomura</taxon>
        <taxon>Galatheoidea</taxon>
        <taxon>Porcellanidae</taxon>
        <taxon>Petrolisthes</taxon>
    </lineage>
</organism>
<feature type="compositionally biased region" description="Basic and acidic residues" evidence="1">
    <location>
        <begin position="15"/>
        <end position="41"/>
    </location>
</feature>
<dbReference type="Proteomes" id="UP001292094">
    <property type="component" value="Unassembled WGS sequence"/>
</dbReference>
<protein>
    <submittedName>
        <fullName evidence="2">Uncharacterized protein</fullName>
    </submittedName>
</protein>
<sequence length="74" mass="8255">MTMRGRHYKGGGAMKDIDRDEKKGRMATIGKERKMQGETRIIKVHRKTNEGGSRYNDKQGNGDAEGDKGEMNAA</sequence>
<comment type="caution">
    <text evidence="2">The sequence shown here is derived from an EMBL/GenBank/DDBJ whole genome shotgun (WGS) entry which is preliminary data.</text>
</comment>
<feature type="compositionally biased region" description="Basic and acidic residues" evidence="1">
    <location>
        <begin position="65"/>
        <end position="74"/>
    </location>
</feature>
<keyword evidence="3" id="KW-1185">Reference proteome</keyword>
<name>A0AAE1PCA3_9EUCA</name>